<dbReference type="Proteomes" id="UP000595437">
    <property type="component" value="Chromosome 9"/>
</dbReference>
<dbReference type="AlphaFoldDB" id="A0A7T8GY62"/>
<sequence>MPGDLPFITPLKPLFWQGSDLVRCNSTWRLRQSQTDLTAHHCDGGAPVALNDLASVLLGVRRSDRMRTAASSTERESQL</sequence>
<evidence type="ECO:0000313" key="1">
    <source>
        <dbReference type="EMBL" id="QQP39992.1"/>
    </source>
</evidence>
<accession>A0A7T8GY62</accession>
<dbReference type="EMBL" id="CP045898">
    <property type="protein sequence ID" value="QQP39992.1"/>
    <property type="molecule type" value="Genomic_DNA"/>
</dbReference>
<proteinExistence type="predicted"/>
<evidence type="ECO:0000313" key="2">
    <source>
        <dbReference type="Proteomes" id="UP000595437"/>
    </source>
</evidence>
<name>A0A7T8GY62_CALRO</name>
<protein>
    <submittedName>
        <fullName evidence="1">Uncharacterized protein</fullName>
    </submittedName>
</protein>
<gene>
    <name evidence="1" type="ORF">FKW44_013876</name>
</gene>
<reference evidence="2" key="1">
    <citation type="submission" date="2021-01" db="EMBL/GenBank/DDBJ databases">
        <title>Caligus Genome Assembly.</title>
        <authorList>
            <person name="Gallardo-Escarate C."/>
        </authorList>
    </citation>
    <scope>NUCLEOTIDE SEQUENCE [LARGE SCALE GENOMIC DNA]</scope>
</reference>
<organism evidence="1 2">
    <name type="scientific">Caligus rogercresseyi</name>
    <name type="common">Sea louse</name>
    <dbReference type="NCBI Taxonomy" id="217165"/>
    <lineage>
        <taxon>Eukaryota</taxon>
        <taxon>Metazoa</taxon>
        <taxon>Ecdysozoa</taxon>
        <taxon>Arthropoda</taxon>
        <taxon>Crustacea</taxon>
        <taxon>Multicrustacea</taxon>
        <taxon>Hexanauplia</taxon>
        <taxon>Copepoda</taxon>
        <taxon>Siphonostomatoida</taxon>
        <taxon>Caligidae</taxon>
        <taxon>Caligus</taxon>
    </lineage>
</organism>
<keyword evidence="2" id="KW-1185">Reference proteome</keyword>